<accession>A0A9X8JFH7</accession>
<protein>
    <submittedName>
        <fullName evidence="1">Uncharacterized protein</fullName>
    </submittedName>
</protein>
<proteinExistence type="predicted"/>
<name>A0A9X8JFH7_9GAMM</name>
<sequence>MVDRIQSLLQSLDVEVQDVSPDLSQCLEKPRVPNSPMIKLEECLANYCWKRDQFNTLLIGRKESKES</sequence>
<dbReference type="AlphaFoldDB" id="A0A9X8JFH7"/>
<organism evidence="1 2">
    <name type="scientific">Pectobacterium zantedeschiae</name>
    <dbReference type="NCBI Taxonomy" id="2034769"/>
    <lineage>
        <taxon>Bacteria</taxon>
        <taxon>Pseudomonadati</taxon>
        <taxon>Pseudomonadota</taxon>
        <taxon>Gammaproteobacteria</taxon>
        <taxon>Enterobacterales</taxon>
        <taxon>Pectobacteriaceae</taxon>
        <taxon>Pectobacterium</taxon>
    </lineage>
</organism>
<evidence type="ECO:0000313" key="2">
    <source>
        <dbReference type="Proteomes" id="UP001138460"/>
    </source>
</evidence>
<dbReference type="EMBL" id="NWTM01000004">
    <property type="protein sequence ID" value="RYC40037.1"/>
    <property type="molecule type" value="Genomic_DNA"/>
</dbReference>
<comment type="caution">
    <text evidence="1">The sequence shown here is derived from an EMBL/GenBank/DDBJ whole genome shotgun (WGS) entry which is preliminary data.</text>
</comment>
<evidence type="ECO:0000313" key="1">
    <source>
        <dbReference type="EMBL" id="RYC40037.1"/>
    </source>
</evidence>
<keyword evidence="2" id="KW-1185">Reference proteome</keyword>
<dbReference type="Proteomes" id="UP001138460">
    <property type="component" value="Unassembled WGS sequence"/>
</dbReference>
<reference evidence="1 2" key="1">
    <citation type="journal article" date="2018" name="Syst. Appl. Microbiol.">
        <title>Pectobacterium zantedeschiae sp. nov. a new species of a soft rot pathogen isolated from Calla lily (Zantedeschia spp.).</title>
        <authorList>
            <person name="Waleron M."/>
            <person name="Misztak A."/>
            <person name="Waleron M."/>
            <person name="Franczuk M."/>
            <person name="Jonca J."/>
            <person name="Wielgomas B."/>
            <person name="Mikicinski A."/>
            <person name="Popovic T."/>
            <person name="Waleron K."/>
        </authorList>
    </citation>
    <scope>NUCLEOTIDE SEQUENCE [LARGE SCALE GENOMIC DNA]</scope>
    <source>
        <strain evidence="1 2">9M</strain>
    </source>
</reference>
<gene>
    <name evidence="1" type="ORF">CLR69_19105</name>
</gene>